<feature type="region of interest" description="Disordered" evidence="1">
    <location>
        <begin position="37"/>
        <end position="88"/>
    </location>
</feature>
<gene>
    <name evidence="3" type="ORF">O8C91_07015</name>
</gene>
<dbReference type="AlphaFoldDB" id="A0AAW7PSC7"/>
<keyword evidence="2" id="KW-0732">Signal</keyword>
<evidence type="ECO:0000313" key="3">
    <source>
        <dbReference type="EMBL" id="MDN5063944.1"/>
    </source>
</evidence>
<name>A0AAW7PSC7_9BACT</name>
<sequence>MKFVFKLVIVCYVFSGNILFADDYVNGYYKKNGTYVKGHYRSSPNSTKKDNFTTDGNKNPYTGEKGTKKYYNYDNKRNSNSNKNYYSR</sequence>
<dbReference type="Proteomes" id="UP001171529">
    <property type="component" value="Unassembled WGS sequence"/>
</dbReference>
<evidence type="ECO:0000313" key="4">
    <source>
        <dbReference type="Proteomes" id="UP001171529"/>
    </source>
</evidence>
<dbReference type="EMBL" id="JAPZDC010000004">
    <property type="protein sequence ID" value="MDN5063944.1"/>
    <property type="molecule type" value="Genomic_DNA"/>
</dbReference>
<feature type="compositionally biased region" description="Low complexity" evidence="1">
    <location>
        <begin position="69"/>
        <end position="88"/>
    </location>
</feature>
<accession>A0AAW7PSC7</accession>
<evidence type="ECO:0000256" key="2">
    <source>
        <dbReference type="SAM" id="SignalP"/>
    </source>
</evidence>
<protein>
    <submittedName>
        <fullName evidence="3">Uncharacterized protein</fullName>
    </submittedName>
</protein>
<reference evidence="3" key="2">
    <citation type="journal article" date="2023" name="Microorganisms">
        <title>Genomic Characterization of Arcobacter butzleri Strains Isolated from Various Sources in Lithuania.</title>
        <authorList>
            <person name="Uljanovas D."/>
            <person name="Golz G."/>
            <person name="Fleischmann S."/>
            <person name="Kudirkiene E."/>
            <person name="Kasetiene N."/>
            <person name="Grineviciene A."/>
            <person name="Tamuleviciene E."/>
            <person name="Aksomaitiene J."/>
            <person name="Alter T."/>
            <person name="Malakauskas M."/>
        </authorList>
    </citation>
    <scope>NUCLEOTIDE SEQUENCE</scope>
    <source>
        <strain evidence="3">RCM39</strain>
    </source>
</reference>
<reference evidence="3" key="1">
    <citation type="submission" date="2022-12" db="EMBL/GenBank/DDBJ databases">
        <authorList>
            <person name="Uljanovas D."/>
        </authorList>
    </citation>
    <scope>NUCLEOTIDE SEQUENCE</scope>
    <source>
        <strain evidence="3">RCM39</strain>
    </source>
</reference>
<proteinExistence type="predicted"/>
<comment type="caution">
    <text evidence="3">The sequence shown here is derived from an EMBL/GenBank/DDBJ whole genome shotgun (WGS) entry which is preliminary data.</text>
</comment>
<evidence type="ECO:0000256" key="1">
    <source>
        <dbReference type="SAM" id="MobiDB-lite"/>
    </source>
</evidence>
<feature type="signal peptide" evidence="2">
    <location>
        <begin position="1"/>
        <end position="21"/>
    </location>
</feature>
<dbReference type="RefSeq" id="WP_066403839.1">
    <property type="nucleotide sequence ID" value="NZ_JAPZDB010000002.1"/>
</dbReference>
<feature type="chain" id="PRO_5043656065" evidence="2">
    <location>
        <begin position="22"/>
        <end position="88"/>
    </location>
</feature>
<organism evidence="3 4">
    <name type="scientific">Aliarcobacter butzleri</name>
    <dbReference type="NCBI Taxonomy" id="28197"/>
    <lineage>
        <taxon>Bacteria</taxon>
        <taxon>Pseudomonadati</taxon>
        <taxon>Campylobacterota</taxon>
        <taxon>Epsilonproteobacteria</taxon>
        <taxon>Campylobacterales</taxon>
        <taxon>Arcobacteraceae</taxon>
        <taxon>Aliarcobacter</taxon>
    </lineage>
</organism>